<name>A0A1Y1N333_PHOPY</name>
<dbReference type="AlphaFoldDB" id="A0A1Y1N333"/>
<sequence length="150" mass="17298">MAELEDMKRGRHYSHTSKSVYVDSLSLRYKLKMDDSSDVKNHNLHFLCETWSCALFLDLGEDYVPLRVLTFGFPNAFLLKGRLSFRCRTSSRIAISVNAPSRLDTTKKQSLSEDTSYSLILQSRGSRISERTLRLRWQCVDLKVLSELVT</sequence>
<protein>
    <submittedName>
        <fullName evidence="1">Uncharacterized protein</fullName>
    </submittedName>
</protein>
<accession>A0A1Y1N333</accession>
<dbReference type="EMBL" id="GEZM01017391">
    <property type="protein sequence ID" value="JAV90735.1"/>
    <property type="molecule type" value="Transcribed_RNA"/>
</dbReference>
<reference evidence="1" key="1">
    <citation type="journal article" date="2016" name="Sci. Rep.">
        <title>Molecular characterization of firefly nuptial gifts: a multi-omics approach sheds light on postcopulatory sexual selection.</title>
        <authorList>
            <person name="Al-Wathiqui N."/>
            <person name="Fallon T.R."/>
            <person name="South A."/>
            <person name="Weng J.K."/>
            <person name="Lewis S.M."/>
        </authorList>
    </citation>
    <scope>NUCLEOTIDE SEQUENCE</scope>
</reference>
<proteinExistence type="predicted"/>
<evidence type="ECO:0000313" key="1">
    <source>
        <dbReference type="EMBL" id="JAV90736.1"/>
    </source>
</evidence>
<dbReference type="EMBL" id="GEZM01017392">
    <property type="protein sequence ID" value="JAV90734.1"/>
    <property type="molecule type" value="Transcribed_RNA"/>
</dbReference>
<organism evidence="1">
    <name type="scientific">Photinus pyralis</name>
    <name type="common">Common eastern firefly</name>
    <name type="synonym">Lampyris pyralis</name>
    <dbReference type="NCBI Taxonomy" id="7054"/>
    <lineage>
        <taxon>Eukaryota</taxon>
        <taxon>Metazoa</taxon>
        <taxon>Ecdysozoa</taxon>
        <taxon>Arthropoda</taxon>
        <taxon>Hexapoda</taxon>
        <taxon>Insecta</taxon>
        <taxon>Pterygota</taxon>
        <taxon>Neoptera</taxon>
        <taxon>Endopterygota</taxon>
        <taxon>Coleoptera</taxon>
        <taxon>Polyphaga</taxon>
        <taxon>Elateriformia</taxon>
        <taxon>Elateroidea</taxon>
        <taxon>Lampyridae</taxon>
        <taxon>Lampyrinae</taxon>
        <taxon>Photinus</taxon>
    </lineage>
</organism>
<dbReference type="EMBL" id="GEZM01017393">
    <property type="protein sequence ID" value="JAV90733.1"/>
    <property type="molecule type" value="Transcribed_RNA"/>
</dbReference>
<dbReference type="EMBL" id="GEZM01017390">
    <property type="protein sequence ID" value="JAV90736.1"/>
    <property type="molecule type" value="Transcribed_RNA"/>
</dbReference>